<protein>
    <recommendedName>
        <fullName evidence="3">Tetratricopeptide repeat protein</fullName>
    </recommendedName>
</protein>
<feature type="signal peptide" evidence="1">
    <location>
        <begin position="1"/>
        <end position="23"/>
    </location>
</feature>
<organism evidence="2">
    <name type="scientific">Klebsiella pneumoniae</name>
    <dbReference type="NCBI Taxonomy" id="573"/>
    <lineage>
        <taxon>Bacteria</taxon>
        <taxon>Pseudomonadati</taxon>
        <taxon>Pseudomonadota</taxon>
        <taxon>Gammaproteobacteria</taxon>
        <taxon>Enterobacterales</taxon>
        <taxon>Enterobacteriaceae</taxon>
        <taxon>Klebsiella/Raoultella group</taxon>
        <taxon>Klebsiella</taxon>
        <taxon>Klebsiella pneumoniae complex</taxon>
    </lineage>
</organism>
<dbReference type="RefSeq" id="WP_065808841.1">
    <property type="nucleotide sequence ID" value="NZ_FLVN01000010.1"/>
</dbReference>
<evidence type="ECO:0000256" key="1">
    <source>
        <dbReference type="SAM" id="SignalP"/>
    </source>
</evidence>
<proteinExistence type="predicted"/>
<dbReference type="AlphaFoldDB" id="A0A483IMW6"/>
<accession>A0A483IMW6</accession>
<dbReference type="InterPro" id="IPR011990">
    <property type="entry name" value="TPR-like_helical_dom_sf"/>
</dbReference>
<dbReference type="Gene3D" id="1.25.40.10">
    <property type="entry name" value="Tetratricopeptide repeat domain"/>
    <property type="match status" value="1"/>
</dbReference>
<evidence type="ECO:0008006" key="3">
    <source>
        <dbReference type="Google" id="ProtNLM"/>
    </source>
</evidence>
<gene>
    <name evidence="2" type="ORF">ETE67_17205</name>
</gene>
<feature type="chain" id="PRO_5019743275" description="Tetratricopeptide repeat protein" evidence="1">
    <location>
        <begin position="24"/>
        <end position="673"/>
    </location>
</feature>
<reference evidence="2" key="1">
    <citation type="submission" date="2019-01" db="EMBL/GenBank/DDBJ databases">
        <authorList>
            <person name="Lista F."/>
            <person name="Anselmo A."/>
        </authorList>
    </citation>
    <scope>NUCLEOTIDE SEQUENCE</scope>
    <source>
        <strain evidence="2">11S</strain>
    </source>
</reference>
<comment type="caution">
    <text evidence="2">The sequence shown here is derived from an EMBL/GenBank/DDBJ whole genome shotgun (WGS) entry which is preliminary data.</text>
</comment>
<keyword evidence="1" id="KW-0732">Signal</keyword>
<name>A0A483IMW6_KLEPN</name>
<dbReference type="EMBL" id="SDCL01000016">
    <property type="protein sequence ID" value="TCX33255.1"/>
    <property type="molecule type" value="Genomic_DNA"/>
</dbReference>
<sequence>MLTRKLPLAAFLAATLVAASSHACGPFFPNYLLADRQANLLYLPEGSFALESSRLVLADPRLPQWRDTSADKPAAPTAQDLLLKEIRASGSLAAAEKMAADLPTASRLYVLGAVAFTERDSRARDYFRQLLALPVEQQGEWGLKARYSLARDLMRDYPLTDSRSSHGSEQELREAFDLYQQIIDAVRDGQQDPELLSLASLGQQGRIKHWQSDPIAAAHLYARQAAQGSPSGSLSLRYTVDVLNHPENEPFLQPGLDDPVIQQLLIASFFTRSSNLLYEPEPRPFDPTEIKNYHNELIAKLAQKVDRDMPGSDRLIALAYRNGQYPLVTLMLKNAKENGLTAWVRAKMALRAGDVNAAAAWYAKAAASFPPNETWGFQSYSDDIVGEEFVTPVCRIHAEQAILALNRDDYLQAMRLIYQAKENYWPDVAHIAERVLTVNELLAFVDKYVPAPSPSAPTTPKNAGRDSADARLRNLLARRLMRAGQYQKALAYFALAEDRDAARAFIDAFPKKGHKTAQAQGWWQAALILRHQGMELTGYEMAPDFALYGGGYSWPYYNQGPEDNSAVTSWISDGERQRVQRSLPKQDSHFLHYRWQAVTLAEKAADLLPYKSQAYAAVLCNATGWVWGRDAQLTKRLYQRYVKYGAPFPWAENFGRDCPEPDFSAIQETVKKQ</sequence>
<evidence type="ECO:0000313" key="2">
    <source>
        <dbReference type="EMBL" id="TCX33255.1"/>
    </source>
</evidence>